<gene>
    <name evidence="1" type="ORF">UR21_C0013G0023</name>
</gene>
<dbReference type="AlphaFoldDB" id="A0A0F9YI78"/>
<evidence type="ECO:0000313" key="2">
    <source>
        <dbReference type="Proteomes" id="UP000034803"/>
    </source>
</evidence>
<organism evidence="1 2">
    <name type="scientific">Candidatus Woesebacteria bacterium GW2011_GWC2_31_9</name>
    <dbReference type="NCBI Taxonomy" id="1618586"/>
    <lineage>
        <taxon>Bacteria</taxon>
        <taxon>Candidatus Woeseibacteriota</taxon>
    </lineage>
</organism>
<proteinExistence type="predicted"/>
<protein>
    <submittedName>
        <fullName evidence="1">Uncharacterized protein</fullName>
    </submittedName>
</protein>
<name>A0A0F9YI78_9BACT</name>
<reference evidence="1 2" key="1">
    <citation type="journal article" date="2015" name="Nature">
        <title>rRNA introns, odd ribosomes, and small enigmatic genomes across a large radiation of phyla.</title>
        <authorList>
            <person name="Brown C.T."/>
            <person name="Hug L.A."/>
            <person name="Thomas B.C."/>
            <person name="Sharon I."/>
            <person name="Castelle C.J."/>
            <person name="Singh A."/>
            <person name="Wilkins M.J."/>
            <person name="Williams K.H."/>
            <person name="Banfield J.F."/>
        </authorList>
    </citation>
    <scope>NUCLEOTIDE SEQUENCE [LARGE SCALE GENOMIC DNA]</scope>
</reference>
<accession>A0A0F9YI78</accession>
<comment type="caution">
    <text evidence="1">The sequence shown here is derived from an EMBL/GenBank/DDBJ whole genome shotgun (WGS) entry which is preliminary data.</text>
</comment>
<dbReference type="Proteomes" id="UP000034803">
    <property type="component" value="Unassembled WGS sequence"/>
</dbReference>
<evidence type="ECO:0000313" key="1">
    <source>
        <dbReference type="EMBL" id="KKP31229.1"/>
    </source>
</evidence>
<sequence>MNPQFLLNLEGISFKDGVYKASLERAVADSQYFKLNVFFDSPDLINWVRVNEIKKTVGY</sequence>
<dbReference type="EMBL" id="LBOI01000013">
    <property type="protein sequence ID" value="KKP31229.1"/>
    <property type="molecule type" value="Genomic_DNA"/>
</dbReference>